<organism evidence="1 2">
    <name type="scientific">Odinarchaeota yellowstonii (strain LCB_4)</name>
    <dbReference type="NCBI Taxonomy" id="1841599"/>
    <lineage>
        <taxon>Archaea</taxon>
        <taxon>Promethearchaeati</taxon>
        <taxon>Candidatus Odinarchaeota</taxon>
        <taxon>Candidatus Odinarchaeia</taxon>
        <taxon>Candidatus Odinarchaeales</taxon>
        <taxon>Candidatus Odinarchaeaceae</taxon>
        <taxon>Candidatus Odinarchaeum</taxon>
    </lineage>
</organism>
<evidence type="ECO:0000313" key="1">
    <source>
        <dbReference type="EMBL" id="WEU40070.1"/>
    </source>
</evidence>
<sequence>MDIRDFEEWLSFKPNCKNRIEENCKLKENGLCIYILCPLVKFDREIDNLVLQLVVSNKNNGEKEDKE</sequence>
<name>A0AAF0D1S8_ODILC</name>
<evidence type="ECO:0000313" key="2">
    <source>
        <dbReference type="Proteomes" id="UP000186851"/>
    </source>
</evidence>
<protein>
    <submittedName>
        <fullName evidence="1">Uncharacterized protein</fullName>
    </submittedName>
</protein>
<accession>A0AAF0D1S8</accession>
<reference evidence="1" key="1">
    <citation type="journal article" date="2017" name="Nature">
        <title>Asgard archaea illuminate the origin of eukaryotic cellular complexity.</title>
        <authorList>
            <person name="Zaremba-Niedzwiedzka K."/>
            <person name="Caceres E.F."/>
            <person name="Saw J.H."/>
            <person name="Backstrom D."/>
            <person name="Juzokaite L."/>
            <person name="Vancaester E."/>
            <person name="Seitz K.W."/>
            <person name="Anantharaman K."/>
            <person name="Starnawski P."/>
            <person name="Kjeldsen K.U."/>
            <person name="Scott M.B."/>
            <person name="Nunoura T."/>
            <person name="Banfield J.F."/>
            <person name="Schramm A."/>
            <person name="Baker B.J."/>
            <person name="Spang A."/>
            <person name="Ettema T.J.G."/>
        </authorList>
    </citation>
    <scope>NUCLEOTIDE SEQUENCE</scope>
    <source>
        <strain evidence="1">LCB_4</strain>
    </source>
</reference>
<proteinExistence type="predicted"/>
<dbReference type="EMBL" id="CP091871">
    <property type="protein sequence ID" value="WEU40070.1"/>
    <property type="molecule type" value="Genomic_DNA"/>
</dbReference>
<dbReference type="KEGG" id="oyw:OdinLCB4_006260"/>
<dbReference type="AlphaFoldDB" id="A0AAF0D1S8"/>
<reference evidence="1" key="2">
    <citation type="journal article" date="2022" name="Nat. Microbiol.">
        <title>A closed Candidatus Odinarchaeum chromosome exposes Asgard archaeal viruses.</title>
        <authorList>
            <person name="Tamarit D."/>
            <person name="Caceres E.F."/>
            <person name="Krupovic M."/>
            <person name="Nijland R."/>
            <person name="Eme L."/>
            <person name="Robinson N.P."/>
            <person name="Ettema T.J.G."/>
        </authorList>
    </citation>
    <scope>NUCLEOTIDE SEQUENCE</scope>
    <source>
        <strain evidence="1">LCB_4</strain>
    </source>
</reference>
<dbReference type="Proteomes" id="UP000186851">
    <property type="component" value="Chromosome"/>
</dbReference>
<gene>
    <name evidence="1" type="ORF">OdinLCB4_006260</name>
</gene>